<feature type="compositionally biased region" description="Acidic residues" evidence="1">
    <location>
        <begin position="14"/>
        <end position="41"/>
    </location>
</feature>
<evidence type="ECO:0000256" key="1">
    <source>
        <dbReference type="SAM" id="MobiDB-lite"/>
    </source>
</evidence>
<comment type="caution">
    <text evidence="2">The sequence shown here is derived from an EMBL/GenBank/DDBJ whole genome shotgun (WGS) entry which is preliminary data.</text>
</comment>
<sequence>EDEDEAENQNPWAFDDEVADEDEYNEEVADEDEVDDEDEWP</sequence>
<accession>A0A699T647</accession>
<dbReference type="EMBL" id="BKCJ011217234">
    <property type="protein sequence ID" value="GFD05270.1"/>
    <property type="molecule type" value="Genomic_DNA"/>
</dbReference>
<evidence type="ECO:0000313" key="2">
    <source>
        <dbReference type="EMBL" id="GFD05270.1"/>
    </source>
</evidence>
<dbReference type="AlphaFoldDB" id="A0A699T647"/>
<gene>
    <name evidence="2" type="ORF">Tci_877239</name>
</gene>
<feature type="region of interest" description="Disordered" evidence="1">
    <location>
        <begin position="1"/>
        <end position="41"/>
    </location>
</feature>
<name>A0A699T647_TANCI</name>
<organism evidence="2">
    <name type="scientific">Tanacetum cinerariifolium</name>
    <name type="common">Dalmatian daisy</name>
    <name type="synonym">Chrysanthemum cinerariifolium</name>
    <dbReference type="NCBI Taxonomy" id="118510"/>
    <lineage>
        <taxon>Eukaryota</taxon>
        <taxon>Viridiplantae</taxon>
        <taxon>Streptophyta</taxon>
        <taxon>Embryophyta</taxon>
        <taxon>Tracheophyta</taxon>
        <taxon>Spermatophyta</taxon>
        <taxon>Magnoliopsida</taxon>
        <taxon>eudicotyledons</taxon>
        <taxon>Gunneridae</taxon>
        <taxon>Pentapetalae</taxon>
        <taxon>asterids</taxon>
        <taxon>campanulids</taxon>
        <taxon>Asterales</taxon>
        <taxon>Asteraceae</taxon>
        <taxon>Asteroideae</taxon>
        <taxon>Anthemideae</taxon>
        <taxon>Anthemidinae</taxon>
        <taxon>Tanacetum</taxon>
    </lineage>
</organism>
<feature type="non-terminal residue" evidence="2">
    <location>
        <position position="1"/>
    </location>
</feature>
<proteinExistence type="predicted"/>
<reference evidence="2" key="1">
    <citation type="journal article" date="2019" name="Sci. Rep.">
        <title>Draft genome of Tanacetum cinerariifolium, the natural source of mosquito coil.</title>
        <authorList>
            <person name="Yamashiro T."/>
            <person name="Shiraishi A."/>
            <person name="Satake H."/>
            <person name="Nakayama K."/>
        </authorList>
    </citation>
    <scope>NUCLEOTIDE SEQUENCE</scope>
</reference>
<protein>
    <submittedName>
        <fullName evidence="2">Uncharacterized protein</fullName>
    </submittedName>
</protein>